<keyword evidence="2" id="KW-1185">Reference proteome</keyword>
<dbReference type="GeneID" id="80266351"/>
<dbReference type="EMBL" id="MZ826350">
    <property type="protein sequence ID" value="UAV89702.1"/>
    <property type="molecule type" value="Genomic_DNA"/>
</dbReference>
<reference evidence="1 2" key="1">
    <citation type="submission" date="2021-08" db="EMBL/GenBank/DDBJ databases">
        <authorList>
            <person name="DeCurzio J.M.K."/>
            <person name="Krukonis G.P."/>
            <person name="Delesalle V.A."/>
        </authorList>
    </citation>
    <scope>NUCLEOTIDE SEQUENCE [LARGE SCALE GENOMIC DNA]</scope>
</reference>
<dbReference type="RefSeq" id="YP_010766653.1">
    <property type="nucleotide sequence ID" value="NC_073680.1"/>
</dbReference>
<sequence length="79" mass="9051">MSKGLEFQFCTSWEGWDEVDTFSLQFNDVTLRPEVAAIVGRDFVDCMTIWGEDCKVTFWAGDDFEVTLQFKAELVVDKG</sequence>
<gene>
    <name evidence="1" type="primary">120</name>
    <name evidence="1" type="ORF">M51_120</name>
</gene>
<protein>
    <submittedName>
        <fullName evidence="1">Uncharacterized protein</fullName>
    </submittedName>
</protein>
<accession>A0AAE8XE28</accession>
<proteinExistence type="predicted"/>
<dbReference type="KEGG" id="vg:80266351"/>
<evidence type="ECO:0000313" key="1">
    <source>
        <dbReference type="EMBL" id="UAV89702.1"/>
    </source>
</evidence>
<organism evidence="1 2">
    <name type="scientific">Pseudomonas phage M5.1</name>
    <dbReference type="NCBI Taxonomy" id="2873460"/>
    <lineage>
        <taxon>Viruses</taxon>
        <taxon>Duplodnaviria</taxon>
        <taxon>Heunggongvirae</taxon>
        <taxon>Uroviricota</taxon>
        <taxon>Caudoviricetes</taxon>
        <taxon>Vandenendeviridae</taxon>
        <taxon>Gorskivirinae</taxon>
        <taxon>Kremarvirus</taxon>
        <taxon>Kremarvirus M51</taxon>
    </lineage>
</organism>
<dbReference type="Proteomes" id="UP000828412">
    <property type="component" value="Segment"/>
</dbReference>
<name>A0AAE8XE28_9CAUD</name>
<evidence type="ECO:0000313" key="2">
    <source>
        <dbReference type="Proteomes" id="UP000828412"/>
    </source>
</evidence>